<keyword evidence="4 5" id="KW-0520">NAD</keyword>
<dbReference type="RefSeq" id="WP_076980729.1">
    <property type="nucleotide sequence ID" value="NZ_CP019124.1"/>
</dbReference>
<dbReference type="PIRSF" id="PIRSF000103">
    <property type="entry name" value="HIBADH"/>
    <property type="match status" value="1"/>
</dbReference>
<evidence type="ECO:0000256" key="5">
    <source>
        <dbReference type="RuleBase" id="RU910714"/>
    </source>
</evidence>
<organism evidence="6 7">
    <name type="scientific">Brevirhabdus pacifica</name>
    <dbReference type="NCBI Taxonomy" id="1267768"/>
    <lineage>
        <taxon>Bacteria</taxon>
        <taxon>Pseudomonadati</taxon>
        <taxon>Pseudomonadota</taxon>
        <taxon>Alphaproteobacteria</taxon>
        <taxon>Rhodobacterales</taxon>
        <taxon>Paracoccaceae</taxon>
        <taxon>Brevirhabdus</taxon>
    </lineage>
</organism>
<keyword evidence="3 5" id="KW-0560">Oxidoreductase</keyword>
<dbReference type="InterPro" id="IPR015815">
    <property type="entry name" value="HIBADH-related"/>
</dbReference>
<evidence type="ECO:0000256" key="1">
    <source>
        <dbReference type="ARBA" id="ARBA00009080"/>
    </source>
</evidence>
<dbReference type="OrthoDB" id="9812907at2"/>
<dbReference type="FunFam" id="1.10.1040.10:FF:000006">
    <property type="entry name" value="3-hydroxyisobutyrate dehydrogenase"/>
    <property type="match status" value="1"/>
</dbReference>
<dbReference type="InterPro" id="IPR029154">
    <property type="entry name" value="HIBADH-like_NADP-bd"/>
</dbReference>
<evidence type="ECO:0000313" key="7">
    <source>
        <dbReference type="Proteomes" id="UP000187266"/>
    </source>
</evidence>
<proteinExistence type="inferred from homology"/>
<dbReference type="Proteomes" id="UP000187266">
    <property type="component" value="Chromosome"/>
</dbReference>
<name>A0A1U7DL57_9RHOB</name>
<dbReference type="Gene3D" id="1.10.1040.10">
    <property type="entry name" value="N-(1-d-carboxylethyl)-l-norvaline Dehydrogenase, domain 2"/>
    <property type="match status" value="1"/>
</dbReference>
<comment type="similarity">
    <text evidence="1 5">Belongs to the HIBADH-related family.</text>
</comment>
<comment type="catalytic activity">
    <reaction evidence="5">
        <text>3-hydroxy-2-methylpropanoate + NAD(+) = 2-methyl-3-oxopropanoate + NADH + H(+)</text>
        <dbReference type="Rhea" id="RHEA:17681"/>
        <dbReference type="ChEBI" id="CHEBI:11805"/>
        <dbReference type="ChEBI" id="CHEBI:15378"/>
        <dbReference type="ChEBI" id="CHEBI:57540"/>
        <dbReference type="ChEBI" id="CHEBI:57700"/>
        <dbReference type="ChEBI" id="CHEBI:57945"/>
        <dbReference type="EC" id="1.1.1.31"/>
    </reaction>
</comment>
<comment type="pathway">
    <text evidence="5">Amino-acid degradation; L-valine degradation.</text>
</comment>
<dbReference type="GO" id="GO:0008442">
    <property type="term" value="F:3-hydroxyisobutyrate dehydrogenase activity"/>
    <property type="evidence" value="ECO:0007669"/>
    <property type="project" value="UniProtKB-EC"/>
</dbReference>
<dbReference type="NCBIfam" id="TIGR01692">
    <property type="entry name" value="HIBADH"/>
    <property type="match status" value="1"/>
</dbReference>
<dbReference type="STRING" id="1267768.BV394_14135"/>
<reference evidence="6 7" key="1">
    <citation type="submission" date="2017-01" db="EMBL/GenBank/DDBJ databases">
        <title>Genomic analysis of Xuhuaishuia manganoxidans DY6-4.</title>
        <authorList>
            <person name="Wang X."/>
        </authorList>
    </citation>
    <scope>NUCLEOTIDE SEQUENCE [LARGE SCALE GENOMIC DNA]</scope>
    <source>
        <strain evidence="6 7">DY6-4</strain>
    </source>
</reference>
<sequence>MKIGFIGLGNMGGHMARNLAAAGHEVTGFDPVAPCPEGVATAPDAPAAAQSAEVVITMLPDGAILSRVAEEVIPAMEKGALLLDCSTVDVASARAVAEKARAAGLLAVDAPVSGGTGGADAGTLTFMAGGSDEGFAIARPLFDIMGQKAVHCGESGAGQAAKICNNMILGITMIGTCEAFALADKLGLDRQKMFDVVSTSSGSSWSMNTYCPAPGVGPVSPADNDYQPGFAAELMLKDLRLSQQAAELADADTPLGQAATALYQRFVEDEDGRGRDFSAMLPRFEERGRDS</sequence>
<dbReference type="PANTHER" id="PTHR22981">
    <property type="entry name" value="3-HYDROXYISOBUTYRATE DEHYDROGENASE-RELATED"/>
    <property type="match status" value="1"/>
</dbReference>
<dbReference type="EMBL" id="CP019124">
    <property type="protein sequence ID" value="APX90712.1"/>
    <property type="molecule type" value="Genomic_DNA"/>
</dbReference>
<dbReference type="GO" id="GO:0006574">
    <property type="term" value="P:L-valine catabolic process"/>
    <property type="evidence" value="ECO:0007669"/>
    <property type="project" value="UniProtKB-UniPathway"/>
</dbReference>
<evidence type="ECO:0000313" key="6">
    <source>
        <dbReference type="EMBL" id="APX90712.1"/>
    </source>
</evidence>
<keyword evidence="7" id="KW-1185">Reference proteome</keyword>
<accession>A0A2M9DBG4</accession>
<dbReference type="PANTHER" id="PTHR22981:SF7">
    <property type="entry name" value="3-HYDROXYISOBUTYRATE DEHYDROGENASE, MITOCHONDRIAL"/>
    <property type="match status" value="1"/>
</dbReference>
<dbReference type="PROSITE" id="PS00895">
    <property type="entry name" value="3_HYDROXYISOBUT_DH"/>
    <property type="match status" value="1"/>
</dbReference>
<evidence type="ECO:0000256" key="2">
    <source>
        <dbReference type="ARBA" id="ARBA00022456"/>
    </source>
</evidence>
<protein>
    <recommendedName>
        <fullName evidence="5">3-hydroxyisobutyrate dehydrogenase</fullName>
        <shortName evidence="5">HIBADH</shortName>
        <ecNumber evidence="5">1.1.1.31</ecNumber>
    </recommendedName>
</protein>
<dbReference type="AlphaFoldDB" id="A0A1U7DL57"/>
<evidence type="ECO:0000256" key="3">
    <source>
        <dbReference type="ARBA" id="ARBA00023002"/>
    </source>
</evidence>
<dbReference type="EC" id="1.1.1.31" evidence="5"/>
<dbReference type="InterPro" id="IPR011548">
    <property type="entry name" value="HIBADH"/>
</dbReference>
<dbReference type="UniPathway" id="UPA00362"/>
<dbReference type="SUPFAM" id="SSF48179">
    <property type="entry name" value="6-phosphogluconate dehydrogenase C-terminal domain-like"/>
    <property type="match status" value="1"/>
</dbReference>
<dbReference type="InterPro" id="IPR013328">
    <property type="entry name" value="6PGD_dom2"/>
</dbReference>
<keyword evidence="2 5" id="KW-0101">Branched-chain amino acid catabolism</keyword>
<dbReference type="Gene3D" id="3.40.50.720">
    <property type="entry name" value="NAD(P)-binding Rossmann-like Domain"/>
    <property type="match status" value="1"/>
</dbReference>
<dbReference type="InterPro" id="IPR008927">
    <property type="entry name" value="6-PGluconate_DH-like_C_sf"/>
</dbReference>
<gene>
    <name evidence="6" type="ORF">BV394_14135</name>
</gene>
<dbReference type="Pfam" id="PF14833">
    <property type="entry name" value="NAD_binding_11"/>
    <property type="match status" value="1"/>
</dbReference>
<dbReference type="Pfam" id="PF03446">
    <property type="entry name" value="NAD_binding_2"/>
    <property type="match status" value="1"/>
</dbReference>
<dbReference type="InterPro" id="IPR006115">
    <property type="entry name" value="6PGDH_NADP-bd"/>
</dbReference>
<evidence type="ECO:0000256" key="4">
    <source>
        <dbReference type="ARBA" id="ARBA00023027"/>
    </source>
</evidence>
<accession>A0A1U7DL57</accession>
<dbReference type="GO" id="GO:0051287">
    <property type="term" value="F:NAD binding"/>
    <property type="evidence" value="ECO:0007669"/>
    <property type="project" value="InterPro"/>
</dbReference>
<dbReference type="InterPro" id="IPR002204">
    <property type="entry name" value="3-OH-isobutyrate_DH-rel_CS"/>
</dbReference>
<dbReference type="InterPro" id="IPR036291">
    <property type="entry name" value="NAD(P)-bd_dom_sf"/>
</dbReference>
<dbReference type="SUPFAM" id="SSF51735">
    <property type="entry name" value="NAD(P)-binding Rossmann-fold domains"/>
    <property type="match status" value="1"/>
</dbReference>
<dbReference type="GO" id="GO:0050661">
    <property type="term" value="F:NADP binding"/>
    <property type="evidence" value="ECO:0007669"/>
    <property type="project" value="InterPro"/>
</dbReference>